<comment type="caution">
    <text evidence="8">The sequence shown here is derived from an EMBL/GenBank/DDBJ whole genome shotgun (WGS) entry which is preliminary data.</text>
</comment>
<dbReference type="PROSITE" id="PS50261">
    <property type="entry name" value="G_PROTEIN_RECEP_F2_4"/>
    <property type="match status" value="1"/>
</dbReference>
<keyword evidence="2 6" id="KW-0812">Transmembrane</keyword>
<evidence type="ECO:0000313" key="9">
    <source>
        <dbReference type="Proteomes" id="UP000799441"/>
    </source>
</evidence>
<evidence type="ECO:0000256" key="3">
    <source>
        <dbReference type="ARBA" id="ARBA00022989"/>
    </source>
</evidence>
<name>A0A9P4USL8_9PEZI</name>
<gene>
    <name evidence="8" type="ORF">K431DRAFT_220288</name>
</gene>
<evidence type="ECO:0000313" key="8">
    <source>
        <dbReference type="EMBL" id="KAF2723225.1"/>
    </source>
</evidence>
<accession>A0A9P4USL8</accession>
<dbReference type="InterPro" id="IPR053247">
    <property type="entry name" value="GPCR_GPR1/git3-like"/>
</dbReference>
<dbReference type="GO" id="GO:0016020">
    <property type="term" value="C:membrane"/>
    <property type="evidence" value="ECO:0007669"/>
    <property type="project" value="UniProtKB-SubCell"/>
</dbReference>
<evidence type="ECO:0000256" key="6">
    <source>
        <dbReference type="SAM" id="Phobius"/>
    </source>
</evidence>
<feature type="transmembrane region" description="Helical" evidence="6">
    <location>
        <begin position="364"/>
        <end position="383"/>
    </location>
</feature>
<organism evidence="8 9">
    <name type="scientific">Polychaeton citri CBS 116435</name>
    <dbReference type="NCBI Taxonomy" id="1314669"/>
    <lineage>
        <taxon>Eukaryota</taxon>
        <taxon>Fungi</taxon>
        <taxon>Dikarya</taxon>
        <taxon>Ascomycota</taxon>
        <taxon>Pezizomycotina</taxon>
        <taxon>Dothideomycetes</taxon>
        <taxon>Dothideomycetidae</taxon>
        <taxon>Capnodiales</taxon>
        <taxon>Capnodiaceae</taxon>
        <taxon>Polychaeton</taxon>
    </lineage>
</organism>
<dbReference type="PANTHER" id="PTHR42058">
    <property type="entry name" value="G_PROTEIN_RECEP_F2_4 DOMAIN-CONTAINING PROTEIN"/>
    <property type="match status" value="1"/>
</dbReference>
<dbReference type="PANTHER" id="PTHR42058:SF1">
    <property type="entry name" value="G-PROTEIN COUPLED RECEPTORS FAMILY 2 PROFILE 2 DOMAIN-CONTAINING PROTEIN"/>
    <property type="match status" value="1"/>
</dbReference>
<feature type="transmembrane region" description="Helical" evidence="6">
    <location>
        <begin position="181"/>
        <end position="204"/>
    </location>
</feature>
<dbReference type="OrthoDB" id="26203at2759"/>
<dbReference type="Proteomes" id="UP000799441">
    <property type="component" value="Unassembled WGS sequence"/>
</dbReference>
<evidence type="ECO:0000256" key="5">
    <source>
        <dbReference type="SAM" id="MobiDB-lite"/>
    </source>
</evidence>
<keyword evidence="4 6" id="KW-0472">Membrane</keyword>
<feature type="transmembrane region" description="Helical" evidence="6">
    <location>
        <begin position="71"/>
        <end position="90"/>
    </location>
</feature>
<reference evidence="8" key="1">
    <citation type="journal article" date="2020" name="Stud. Mycol.">
        <title>101 Dothideomycetes genomes: a test case for predicting lifestyles and emergence of pathogens.</title>
        <authorList>
            <person name="Haridas S."/>
            <person name="Albert R."/>
            <person name="Binder M."/>
            <person name="Bloem J."/>
            <person name="Labutti K."/>
            <person name="Salamov A."/>
            <person name="Andreopoulos B."/>
            <person name="Baker S."/>
            <person name="Barry K."/>
            <person name="Bills G."/>
            <person name="Bluhm B."/>
            <person name="Cannon C."/>
            <person name="Castanera R."/>
            <person name="Culley D."/>
            <person name="Daum C."/>
            <person name="Ezra D."/>
            <person name="Gonzalez J."/>
            <person name="Henrissat B."/>
            <person name="Kuo A."/>
            <person name="Liang C."/>
            <person name="Lipzen A."/>
            <person name="Lutzoni F."/>
            <person name="Magnuson J."/>
            <person name="Mondo S."/>
            <person name="Nolan M."/>
            <person name="Ohm R."/>
            <person name="Pangilinan J."/>
            <person name="Park H.-J."/>
            <person name="Ramirez L."/>
            <person name="Alfaro M."/>
            <person name="Sun H."/>
            <person name="Tritt A."/>
            <person name="Yoshinaga Y."/>
            <person name="Zwiers L.-H."/>
            <person name="Turgeon B."/>
            <person name="Goodwin S."/>
            <person name="Spatafora J."/>
            <person name="Crous P."/>
            <person name="Grigoriev I."/>
        </authorList>
    </citation>
    <scope>NUCLEOTIDE SEQUENCE</scope>
    <source>
        <strain evidence="8">CBS 116435</strain>
    </source>
</reference>
<dbReference type="AlphaFoldDB" id="A0A9P4USL8"/>
<feature type="compositionally biased region" description="Polar residues" evidence="5">
    <location>
        <begin position="573"/>
        <end position="582"/>
    </location>
</feature>
<keyword evidence="3 6" id="KW-1133">Transmembrane helix</keyword>
<feature type="compositionally biased region" description="Polar residues" evidence="5">
    <location>
        <begin position="528"/>
        <end position="543"/>
    </location>
</feature>
<feature type="compositionally biased region" description="Basic and acidic residues" evidence="5">
    <location>
        <begin position="467"/>
        <end position="479"/>
    </location>
</feature>
<protein>
    <recommendedName>
        <fullName evidence="7">G-protein coupled receptors family 2 profile 2 domain-containing protein</fullName>
    </recommendedName>
</protein>
<dbReference type="EMBL" id="MU003777">
    <property type="protein sequence ID" value="KAF2723225.1"/>
    <property type="molecule type" value="Genomic_DNA"/>
</dbReference>
<proteinExistence type="predicted"/>
<keyword evidence="9" id="KW-1185">Reference proteome</keyword>
<feature type="domain" description="G-protein coupled receptors family 2 profile 2" evidence="7">
    <location>
        <begin position="62"/>
        <end position="225"/>
    </location>
</feature>
<evidence type="ECO:0000259" key="7">
    <source>
        <dbReference type="PROSITE" id="PS50261"/>
    </source>
</evidence>
<evidence type="ECO:0000256" key="2">
    <source>
        <dbReference type="ARBA" id="ARBA00022692"/>
    </source>
</evidence>
<evidence type="ECO:0000256" key="1">
    <source>
        <dbReference type="ARBA" id="ARBA00004141"/>
    </source>
</evidence>
<dbReference type="Gene3D" id="1.20.1070.10">
    <property type="entry name" value="Rhodopsin 7-helix transmembrane proteins"/>
    <property type="match status" value="1"/>
</dbReference>
<feature type="region of interest" description="Disordered" evidence="5">
    <location>
        <begin position="527"/>
        <end position="625"/>
    </location>
</feature>
<feature type="compositionally biased region" description="Polar residues" evidence="5">
    <location>
        <begin position="610"/>
        <end position="619"/>
    </location>
</feature>
<sequence>MANSTHSPLQGGCIAPFLDASLFRDDEGYIAGRFCSPLKTAEGTPSCCLPCPATDWVYDDKFDSYGTIAEALNVTGLVLMVFMLISYAVLPAQKTRSHYLSICLTIAVMMIALGFTIPLVAKPEQCANLITPHDMYSSNECAASGAFIVAGGLSAVMWIFIRALSMNLQICWDIVPGKKFFYVSQAIGWGIPAALFTAVMTATGVSFRFGSACHVNHVNSMADFWGPLIGFSGAAGVLQLMTFGYCIHVYLKNLWTDNSPQPSSNSGSNLPSYQGSIRAQTARAVYQRLKKVLWLQWRGICIVSIILVDVIFFSIVFVYLDGMQQSVTQDWTKVQKWTICLAMHPTDKNACLQEVDGWLVSESTVVAVLILLSLTGIQVFLFLTRPSVFSAWVDFFREKFMDRQEFVSLDATPEIMRSASQRKLVDSYKYNRGHQSTDFEMQKPRDLTLDIDSKTMHSDTVVSSPDESYRSPLHFDRTPDSTSFGRASPMGPGRIPNEYVGRITPITESPAGFGHMSPLIELSPPLAHTSSVRSQQRVRTAQSPDYFGERSQSADRYYYAPHSSFSAPKPPSRASSHRSVTFEQRDVYSRGGLALNPPDEAGESREDLTSPVNQSQQDQPSHRYF</sequence>
<dbReference type="GO" id="GO:0007166">
    <property type="term" value="P:cell surface receptor signaling pathway"/>
    <property type="evidence" value="ECO:0007669"/>
    <property type="project" value="InterPro"/>
</dbReference>
<feature type="transmembrane region" description="Helical" evidence="6">
    <location>
        <begin position="141"/>
        <end position="161"/>
    </location>
</feature>
<feature type="transmembrane region" description="Helical" evidence="6">
    <location>
        <begin position="297"/>
        <end position="320"/>
    </location>
</feature>
<feature type="transmembrane region" description="Helical" evidence="6">
    <location>
        <begin position="102"/>
        <end position="121"/>
    </location>
</feature>
<evidence type="ECO:0000256" key="4">
    <source>
        <dbReference type="ARBA" id="ARBA00023136"/>
    </source>
</evidence>
<feature type="region of interest" description="Disordered" evidence="5">
    <location>
        <begin position="457"/>
        <end position="498"/>
    </location>
</feature>
<comment type="subcellular location">
    <subcellularLocation>
        <location evidence="1">Membrane</location>
        <topology evidence="1">Multi-pass membrane protein</topology>
    </subcellularLocation>
</comment>
<feature type="transmembrane region" description="Helical" evidence="6">
    <location>
        <begin position="224"/>
        <end position="251"/>
    </location>
</feature>
<dbReference type="InterPro" id="IPR017981">
    <property type="entry name" value="GPCR_2-like_7TM"/>
</dbReference>
<dbReference type="GO" id="GO:0004888">
    <property type="term" value="F:transmembrane signaling receptor activity"/>
    <property type="evidence" value="ECO:0007669"/>
    <property type="project" value="InterPro"/>
</dbReference>